<gene>
    <name evidence="1" type="ORF">HGRIS_011717</name>
</gene>
<keyword evidence="2" id="KW-1185">Reference proteome</keyword>
<dbReference type="EMBL" id="JASNQZ010000002">
    <property type="protein sequence ID" value="KAL0960069.1"/>
    <property type="molecule type" value="Genomic_DNA"/>
</dbReference>
<organism evidence="1 2">
    <name type="scientific">Hohenbuehelia grisea</name>
    <dbReference type="NCBI Taxonomy" id="104357"/>
    <lineage>
        <taxon>Eukaryota</taxon>
        <taxon>Fungi</taxon>
        <taxon>Dikarya</taxon>
        <taxon>Basidiomycota</taxon>
        <taxon>Agaricomycotina</taxon>
        <taxon>Agaricomycetes</taxon>
        <taxon>Agaricomycetidae</taxon>
        <taxon>Agaricales</taxon>
        <taxon>Pleurotineae</taxon>
        <taxon>Pleurotaceae</taxon>
        <taxon>Hohenbuehelia</taxon>
    </lineage>
</organism>
<name>A0ABR3JWT0_9AGAR</name>
<accession>A0ABR3JWT0</accession>
<evidence type="ECO:0000313" key="2">
    <source>
        <dbReference type="Proteomes" id="UP001556367"/>
    </source>
</evidence>
<dbReference type="Proteomes" id="UP001556367">
    <property type="component" value="Unassembled WGS sequence"/>
</dbReference>
<protein>
    <submittedName>
        <fullName evidence="1">Uncharacterized protein</fullName>
    </submittedName>
</protein>
<reference evidence="2" key="1">
    <citation type="submission" date="2024-06" db="EMBL/GenBank/DDBJ databases">
        <title>Multi-omics analyses provide insights into the biosynthesis of the anticancer antibiotic pleurotin in Hohenbuehelia grisea.</title>
        <authorList>
            <person name="Weaver J.A."/>
            <person name="Alberti F."/>
        </authorList>
    </citation>
    <scope>NUCLEOTIDE SEQUENCE [LARGE SCALE GENOMIC DNA]</scope>
    <source>
        <strain evidence="2">T-177</strain>
    </source>
</reference>
<evidence type="ECO:0000313" key="1">
    <source>
        <dbReference type="EMBL" id="KAL0960069.1"/>
    </source>
</evidence>
<proteinExistence type="predicted"/>
<sequence>MSAPNNGLEAKRTILLASLSDLTMSDSVLLGAERMWSKQGPTFVSFVLKRVLGTGKDHAQARILHPELLGGHFEHKFRWRCGVAKLHPRQEARTLSTIRINFVHQT</sequence>
<comment type="caution">
    <text evidence="1">The sequence shown here is derived from an EMBL/GenBank/DDBJ whole genome shotgun (WGS) entry which is preliminary data.</text>
</comment>